<accession>A0A8I0CLY0</accession>
<evidence type="ECO:0000259" key="2">
    <source>
        <dbReference type="Pfam" id="PF12146"/>
    </source>
</evidence>
<dbReference type="Proteomes" id="UP000612712">
    <property type="component" value="Unassembled WGS sequence"/>
</dbReference>
<dbReference type="AlphaFoldDB" id="A0A8I0CLY0"/>
<dbReference type="SUPFAM" id="SSF53474">
    <property type="entry name" value="alpha/beta-Hydrolases"/>
    <property type="match status" value="1"/>
</dbReference>
<dbReference type="Pfam" id="PF12146">
    <property type="entry name" value="Hydrolase_4"/>
    <property type="match status" value="2"/>
</dbReference>
<dbReference type="Gene3D" id="3.40.50.1820">
    <property type="entry name" value="alpha/beta hydrolase"/>
    <property type="match status" value="1"/>
</dbReference>
<dbReference type="InterPro" id="IPR022742">
    <property type="entry name" value="Hydrolase_4"/>
</dbReference>
<organism evidence="3 4">
    <name type="scientific">Corynebacterium bovis DSM 20582 = CIP 54.80</name>
    <dbReference type="NCBI Taxonomy" id="927655"/>
    <lineage>
        <taxon>Bacteria</taxon>
        <taxon>Bacillati</taxon>
        <taxon>Actinomycetota</taxon>
        <taxon>Actinomycetes</taxon>
        <taxon>Mycobacteriales</taxon>
        <taxon>Corynebacteriaceae</taxon>
        <taxon>Corynebacterium</taxon>
    </lineage>
</organism>
<gene>
    <name evidence="3" type="ORF">FHU32_000297</name>
</gene>
<evidence type="ECO:0000256" key="1">
    <source>
        <dbReference type="SAM" id="MobiDB-lite"/>
    </source>
</evidence>
<feature type="region of interest" description="Disordered" evidence="1">
    <location>
        <begin position="261"/>
        <end position="283"/>
    </location>
</feature>
<evidence type="ECO:0000313" key="3">
    <source>
        <dbReference type="EMBL" id="MBB3115109.1"/>
    </source>
</evidence>
<reference evidence="3" key="1">
    <citation type="submission" date="2020-08" db="EMBL/GenBank/DDBJ databases">
        <title>Sequencing the genomes of 1000 actinobacteria strains.</title>
        <authorList>
            <person name="Klenk H.-P."/>
        </authorList>
    </citation>
    <scope>NUCLEOTIDE SEQUENCE</scope>
    <source>
        <strain evidence="3">DSM 20582</strain>
    </source>
</reference>
<dbReference type="GeneID" id="60808670"/>
<proteinExistence type="predicted"/>
<dbReference type="InterPro" id="IPR029058">
    <property type="entry name" value="AB_hydrolase_fold"/>
</dbReference>
<dbReference type="RefSeq" id="WP_010264879.1">
    <property type="nucleotide sequence ID" value="NZ_AENJ01000024.1"/>
</dbReference>
<dbReference type="EMBL" id="JACHWT010000001">
    <property type="protein sequence ID" value="MBB3115109.1"/>
    <property type="molecule type" value="Genomic_DNA"/>
</dbReference>
<sequence>MIPSQTTHTRAAGASRRLPGTRAGLRAAVAALAIAGVATTGTVVAGPASAAVVDHGTAQFDGQIRGMVYPGATYTEGDFTSRDPHGTKIHWFRNTVPNAKGSIALIHGLAEHSGRYDYVTYRLNQAGYNVYRIDHRGHGKSAAPFNDVALGNVDNFAWLTDDMDQLVDKIHAENDGKVIMFGHSMGAMATQMYTTQRPDKVDMTVTNGGGVPMNIFGPDTLQPERVRAENLSPESAALGDPLTDPLHLDKVLGQDLHGAVDAARGSTDPRRSLLPPTSPEPMQTTFLPNPLFLPLPPTGLLNDGVTSDQRIRDDSATDPLSARQISLSTGAQLSAALAYSAVNAKEYTRPTLIMHGRNDGLVPVEFDTNWFNAVGSQDKQFVEWDGLKHETMNETVRDQVIDRAIDWMDARL</sequence>
<name>A0A8I0CLY0_9CORY</name>
<feature type="domain" description="Serine aminopeptidase S33" evidence="2">
    <location>
        <begin position="295"/>
        <end position="395"/>
    </location>
</feature>
<comment type="caution">
    <text evidence="3">The sequence shown here is derived from an EMBL/GenBank/DDBJ whole genome shotgun (WGS) entry which is preliminary data.</text>
</comment>
<evidence type="ECO:0000313" key="4">
    <source>
        <dbReference type="Proteomes" id="UP000612712"/>
    </source>
</evidence>
<dbReference type="InterPro" id="IPR051044">
    <property type="entry name" value="MAG_DAG_Lipase"/>
</dbReference>
<protein>
    <submittedName>
        <fullName evidence="3">Alpha-beta hydrolase superfamily lysophospholipase</fullName>
    </submittedName>
</protein>
<dbReference type="GO" id="GO:0016787">
    <property type="term" value="F:hydrolase activity"/>
    <property type="evidence" value="ECO:0007669"/>
    <property type="project" value="UniProtKB-KW"/>
</dbReference>
<dbReference type="PANTHER" id="PTHR11614">
    <property type="entry name" value="PHOSPHOLIPASE-RELATED"/>
    <property type="match status" value="1"/>
</dbReference>
<keyword evidence="3" id="KW-0378">Hydrolase</keyword>
<feature type="domain" description="Serine aminopeptidase S33" evidence="2">
    <location>
        <begin position="98"/>
        <end position="206"/>
    </location>
</feature>